<reference evidence="2 3" key="1">
    <citation type="submission" date="2015-05" db="EMBL/GenBank/DDBJ databases">
        <title>Genome sequence of Mycobacterium haemophilum.</title>
        <authorList>
            <person name="Greninger A.L."/>
            <person name="Cunningham G."/>
            <person name="Miller S."/>
        </authorList>
    </citation>
    <scope>NUCLEOTIDE SEQUENCE [LARGE SCALE GENOMIC DNA]</scope>
    <source>
        <strain evidence="3">UC1</strain>
    </source>
</reference>
<evidence type="ECO:0000313" key="3">
    <source>
        <dbReference type="Proteomes" id="UP000036334"/>
    </source>
</evidence>
<feature type="transmembrane region" description="Helical" evidence="1">
    <location>
        <begin position="71"/>
        <end position="92"/>
    </location>
</feature>
<name>A0A0I9TUU6_9MYCO</name>
<protein>
    <submittedName>
        <fullName evidence="2">Membrane protein</fullName>
    </submittedName>
</protein>
<dbReference type="Pfam" id="PF10801">
    <property type="entry name" value="DUF2537"/>
    <property type="match status" value="1"/>
</dbReference>
<dbReference type="EMBL" id="LDPR01000002">
    <property type="protein sequence ID" value="KLO38533.1"/>
    <property type="molecule type" value="Genomic_DNA"/>
</dbReference>
<dbReference type="PATRIC" id="fig|29311.18.peg.3547"/>
<feature type="transmembrane region" description="Helical" evidence="1">
    <location>
        <begin position="20"/>
        <end position="40"/>
    </location>
</feature>
<dbReference type="OrthoDB" id="4566858at2"/>
<evidence type="ECO:0000256" key="1">
    <source>
        <dbReference type="SAM" id="Phobius"/>
    </source>
</evidence>
<comment type="caution">
    <text evidence="2">The sequence shown here is derived from an EMBL/GenBank/DDBJ whole genome shotgun (WGS) entry which is preliminary data.</text>
</comment>
<sequence length="98" mass="10087">MSDGRSDRDQSQPWATGLTVAGFVAVVIAAGVVVLSLGLIRVHPLLAVGLNIVAAGGLAPTLWGWRRTAVLRWFVLGAGIGVTGAWLTLLVLTASGRA</sequence>
<dbReference type="STRING" id="1202450.B586_05920"/>
<dbReference type="Proteomes" id="UP000036334">
    <property type="component" value="Unassembled WGS sequence"/>
</dbReference>
<dbReference type="InterPro" id="IPR024244">
    <property type="entry name" value="DUF2537"/>
</dbReference>
<keyword evidence="1" id="KW-1133">Transmembrane helix</keyword>
<gene>
    <name evidence="2" type="ORF">ABH38_03905</name>
</gene>
<keyword evidence="1" id="KW-0472">Membrane</keyword>
<organism evidence="2 3">
    <name type="scientific">Mycobacterium haemophilum</name>
    <dbReference type="NCBI Taxonomy" id="29311"/>
    <lineage>
        <taxon>Bacteria</taxon>
        <taxon>Bacillati</taxon>
        <taxon>Actinomycetota</taxon>
        <taxon>Actinomycetes</taxon>
        <taxon>Mycobacteriales</taxon>
        <taxon>Mycobacteriaceae</taxon>
        <taxon>Mycobacterium</taxon>
    </lineage>
</organism>
<keyword evidence="1" id="KW-0812">Transmembrane</keyword>
<dbReference type="AlphaFoldDB" id="A0A0I9TUU6"/>
<dbReference type="RefSeq" id="WP_047314255.1">
    <property type="nucleotide sequence ID" value="NZ_LDPQ01000005.1"/>
</dbReference>
<proteinExistence type="predicted"/>
<accession>A0A0I9TUU6</accession>
<keyword evidence="3" id="KW-1185">Reference proteome</keyword>
<feature type="transmembrane region" description="Helical" evidence="1">
    <location>
        <begin position="45"/>
        <end position="65"/>
    </location>
</feature>
<evidence type="ECO:0000313" key="2">
    <source>
        <dbReference type="EMBL" id="KLO38533.1"/>
    </source>
</evidence>